<dbReference type="SUPFAM" id="SSF56801">
    <property type="entry name" value="Acetyl-CoA synthetase-like"/>
    <property type="match status" value="1"/>
</dbReference>
<evidence type="ECO:0000256" key="2">
    <source>
        <dbReference type="ARBA" id="ARBA00022598"/>
    </source>
</evidence>
<comment type="caution">
    <text evidence="7">The sequence shown here is derived from an EMBL/GenBank/DDBJ whole genome shotgun (WGS) entry which is preliminary data.</text>
</comment>
<protein>
    <recommendedName>
        <fullName evidence="5">Acyl-CoA synthetase</fullName>
    </recommendedName>
</protein>
<dbReference type="Proteomes" id="UP000193622">
    <property type="component" value="Unassembled WGS sequence"/>
</dbReference>
<dbReference type="EMBL" id="LQPC01000019">
    <property type="protein sequence ID" value="ORV90831.1"/>
    <property type="molecule type" value="Genomic_DNA"/>
</dbReference>
<keyword evidence="2 7" id="KW-0436">Ligase</keyword>
<evidence type="ECO:0000256" key="4">
    <source>
        <dbReference type="ARBA" id="ARBA00023098"/>
    </source>
</evidence>
<name>A0A1X1WW57_MYCIR</name>
<dbReference type="PANTHER" id="PTHR43272">
    <property type="entry name" value="LONG-CHAIN-FATTY-ACID--COA LIGASE"/>
    <property type="match status" value="1"/>
</dbReference>
<evidence type="ECO:0000256" key="3">
    <source>
        <dbReference type="ARBA" id="ARBA00022832"/>
    </source>
</evidence>
<comment type="similarity">
    <text evidence="1">Belongs to the ATP-dependent AMP-binding enzyme family.</text>
</comment>
<feature type="domain" description="AMP-dependent synthetase/ligase" evidence="6">
    <location>
        <begin position="39"/>
        <end position="428"/>
    </location>
</feature>
<organism evidence="7 8">
    <name type="scientific">Mycolicibacterium iranicum</name>
    <name type="common">Mycobacterium iranicum</name>
    <dbReference type="NCBI Taxonomy" id="912594"/>
    <lineage>
        <taxon>Bacteria</taxon>
        <taxon>Bacillati</taxon>
        <taxon>Actinomycetota</taxon>
        <taxon>Actinomycetes</taxon>
        <taxon>Mycobacteriales</taxon>
        <taxon>Mycobacteriaceae</taxon>
        <taxon>Mycolicibacterium</taxon>
    </lineage>
</organism>
<dbReference type="AlphaFoldDB" id="A0A1X1WW57"/>
<dbReference type="Pfam" id="PF23562">
    <property type="entry name" value="AMP-binding_C_3"/>
    <property type="match status" value="1"/>
</dbReference>
<dbReference type="Pfam" id="PF00501">
    <property type="entry name" value="AMP-binding"/>
    <property type="match status" value="1"/>
</dbReference>
<dbReference type="CDD" id="cd05907">
    <property type="entry name" value="VL_LC_FACS_like"/>
    <property type="match status" value="1"/>
</dbReference>
<dbReference type="PANTHER" id="PTHR43272:SF32">
    <property type="entry name" value="AMP-DEPENDENT SYNTHETASE_LIGASE DOMAIN-CONTAINING PROTEIN"/>
    <property type="match status" value="1"/>
</dbReference>
<evidence type="ECO:0000313" key="7">
    <source>
        <dbReference type="EMBL" id="ORV90831.1"/>
    </source>
</evidence>
<keyword evidence="4" id="KW-0443">Lipid metabolism</keyword>
<sequence>MTSREFTVPAPFTVDEHDSIVSSVYLHERDDPGHVIFQRLVDGSWVDVTSGQAAQQIRSAARGLIAQGIQPGDRVALLSATRYEWPILDLAILSVGAVTVPIYETSSAEQVKFVLADSGAVAAIAETDAHAARIEQHRSGLPQLRKVYVIDGSGTPAIDELTEAGRDVDAAAVDERVSGIKSSDAATLIYTSGTTGRPKGCQLTHSNLLYEIRGAQSCFPEYLAKGEKLLVFLPLAHVLARALTIAAFSSGVTLGFTSDIKNLVPMLAVFQPTLVVSVPRVFEKVYNTAELNAESSGKGKIFAAAAETAIEWSRAQDTGGPGLLLRVKHAIFDKLVYGKLRAALGGRCRVAISGGAPLGARLGHFYRGVGLSIYEGYGLTETSAAITVNRVGDLRVGSVGKLLPGNSMKLGEDGELLVKGGVVFHGYWGNEAETNAVFTDGWFHTGDLGAIDDAGFVSIVGRKKEIIVTAGGKNVAPALLEDRLRAHPIISQAMAVGDQQPFIAALITIDPEAFSGWKERNSKDSAASVADLAEDPDLLAEIELAVKDANEAVSKAEQIRKFRILPVDFTEDTGELTPTLKVKRKVVAEKFAAEIDALYAKG</sequence>
<evidence type="ECO:0000313" key="8">
    <source>
        <dbReference type="Proteomes" id="UP000193622"/>
    </source>
</evidence>
<dbReference type="Gene3D" id="3.40.50.12780">
    <property type="entry name" value="N-terminal domain of ligase-like"/>
    <property type="match status" value="1"/>
</dbReference>
<accession>A0A1X1WW57</accession>
<keyword evidence="3" id="KW-0276">Fatty acid metabolism</keyword>
<dbReference type="InterPro" id="IPR020845">
    <property type="entry name" value="AMP-binding_CS"/>
</dbReference>
<reference evidence="7 8" key="1">
    <citation type="submission" date="2016-01" db="EMBL/GenBank/DDBJ databases">
        <title>The new phylogeny of the genus Mycobacterium.</title>
        <authorList>
            <person name="Tarcisio F."/>
            <person name="Conor M."/>
            <person name="Antonella G."/>
            <person name="Elisabetta G."/>
            <person name="Giulia F.S."/>
            <person name="Sara T."/>
            <person name="Anna F."/>
            <person name="Clotilde B."/>
            <person name="Roberto B."/>
            <person name="Veronica D.S."/>
            <person name="Fabio R."/>
            <person name="Monica P."/>
            <person name="Olivier J."/>
            <person name="Enrico T."/>
            <person name="Nicola S."/>
        </authorList>
    </citation>
    <scope>NUCLEOTIDE SEQUENCE [LARGE SCALE GENOMIC DNA]</scope>
    <source>
        <strain evidence="7 8">DSM 45541</strain>
    </source>
</reference>
<dbReference type="PROSITE" id="PS00455">
    <property type="entry name" value="AMP_BINDING"/>
    <property type="match status" value="1"/>
</dbReference>
<dbReference type="GO" id="GO:0004467">
    <property type="term" value="F:long-chain fatty acid-CoA ligase activity"/>
    <property type="evidence" value="ECO:0007669"/>
    <property type="project" value="TreeGrafter"/>
</dbReference>
<dbReference type="InterPro" id="IPR042099">
    <property type="entry name" value="ANL_N_sf"/>
</dbReference>
<evidence type="ECO:0000259" key="6">
    <source>
        <dbReference type="Pfam" id="PF00501"/>
    </source>
</evidence>
<proteinExistence type="inferred from homology"/>
<dbReference type="GO" id="GO:0016020">
    <property type="term" value="C:membrane"/>
    <property type="evidence" value="ECO:0007669"/>
    <property type="project" value="TreeGrafter"/>
</dbReference>
<evidence type="ECO:0000256" key="5">
    <source>
        <dbReference type="ARBA" id="ARBA00032875"/>
    </source>
</evidence>
<evidence type="ECO:0000256" key="1">
    <source>
        <dbReference type="ARBA" id="ARBA00006432"/>
    </source>
</evidence>
<dbReference type="RefSeq" id="WP_024445435.1">
    <property type="nucleotide sequence ID" value="NZ_LQPC01000019.1"/>
</dbReference>
<gene>
    <name evidence="7" type="ORF">AWC12_04515</name>
</gene>
<dbReference type="InterPro" id="IPR000873">
    <property type="entry name" value="AMP-dep_synth/lig_dom"/>
</dbReference>